<dbReference type="RefSeq" id="WP_044241411.1">
    <property type="nucleotide sequence ID" value="NZ_AHIE01000002.1"/>
</dbReference>
<name>A0ABM6K9M1_PANSE</name>
<proteinExistence type="predicted"/>
<evidence type="ECO:0000313" key="1">
    <source>
        <dbReference type="EMBL" id="ARF51257.1"/>
    </source>
</evidence>
<reference evidence="1 2" key="1">
    <citation type="submission" date="2016-10" db="EMBL/GenBank/DDBJ databases">
        <title>Complete Genome Assembly of Pantoea stewartii subsp. stewartii DC283, a Corn Pathogen.</title>
        <authorList>
            <person name="Duong D.A."/>
            <person name="Stevens A.M."/>
            <person name="Jensen R.V."/>
        </authorList>
    </citation>
    <scope>NUCLEOTIDE SEQUENCE [LARGE SCALE GENOMIC DNA]</scope>
    <source>
        <strain evidence="1 2">DC283</strain>
    </source>
</reference>
<evidence type="ECO:0000313" key="2">
    <source>
        <dbReference type="Proteomes" id="UP000192380"/>
    </source>
</evidence>
<organism evidence="1 2">
    <name type="scientific">Pantoea stewartii subsp. stewartii DC283</name>
    <dbReference type="NCBI Taxonomy" id="660596"/>
    <lineage>
        <taxon>Bacteria</taxon>
        <taxon>Pseudomonadati</taxon>
        <taxon>Pseudomonadota</taxon>
        <taxon>Gammaproteobacteria</taxon>
        <taxon>Enterobacterales</taxon>
        <taxon>Erwiniaceae</taxon>
        <taxon>Pantoea</taxon>
    </lineage>
</organism>
<sequence>MGFPSPAADFVESRIDLNRLMIHRPSSTIRIETPRGFALVDSSITPVPGNKVAWQVDGYPMIGKYFRTGIVTEEGETIDGESLEGVVMLGVVTHEILSIYEADWMPVWQNCARKLTQ</sequence>
<protein>
    <submittedName>
        <fullName evidence="1">Phage repressor protein</fullName>
    </submittedName>
</protein>
<dbReference type="Proteomes" id="UP000192380">
    <property type="component" value="Chromosome"/>
</dbReference>
<dbReference type="EMBL" id="CP017581">
    <property type="protein sequence ID" value="ARF51257.1"/>
    <property type="molecule type" value="Genomic_DNA"/>
</dbReference>
<accession>A0ABM6K9M1</accession>
<gene>
    <name evidence="1" type="ORF">DSJ_19340</name>
</gene>
<keyword evidence="2" id="KW-1185">Reference proteome</keyword>